<comment type="caution">
    <text evidence="2">The sequence shown here is derived from an EMBL/GenBank/DDBJ whole genome shotgun (WGS) entry which is preliminary data.</text>
</comment>
<keyword evidence="3" id="KW-1185">Reference proteome</keyword>
<feature type="region of interest" description="Disordered" evidence="1">
    <location>
        <begin position="3624"/>
        <end position="3676"/>
    </location>
</feature>
<feature type="compositionally biased region" description="Pro residues" evidence="1">
    <location>
        <begin position="3632"/>
        <end position="3644"/>
    </location>
</feature>
<feature type="compositionally biased region" description="Polar residues" evidence="1">
    <location>
        <begin position="571"/>
        <end position="609"/>
    </location>
</feature>
<feature type="region of interest" description="Disordered" evidence="1">
    <location>
        <begin position="2465"/>
        <end position="2494"/>
    </location>
</feature>
<organism evidence="2 3">
    <name type="scientific">Catenulispora yoronensis</name>
    <dbReference type="NCBI Taxonomy" id="450799"/>
    <lineage>
        <taxon>Bacteria</taxon>
        <taxon>Bacillati</taxon>
        <taxon>Actinomycetota</taxon>
        <taxon>Actinomycetes</taxon>
        <taxon>Catenulisporales</taxon>
        <taxon>Catenulisporaceae</taxon>
        <taxon>Catenulispora</taxon>
    </lineage>
</organism>
<feature type="compositionally biased region" description="Basic and acidic residues" evidence="1">
    <location>
        <begin position="734"/>
        <end position="750"/>
    </location>
</feature>
<feature type="compositionally biased region" description="Low complexity" evidence="1">
    <location>
        <begin position="3645"/>
        <end position="3657"/>
    </location>
</feature>
<gene>
    <name evidence="2" type="ORF">GCM10009839_32560</name>
</gene>
<sequence length="3676" mass="391646">MAAPDIPEFLQVFMEVTLGQRVPDVDYHGLYGVSSTVDSQIDVVDNHWGNTFRNALFSVGSYSGDGADEIYSSMVSLDSYRAGLSEGLAALKEYVWQSAEETEYGTLSMAFQAALLCAQLSTEIALAVFTDGASLANAPEEIAATEAATQSIYHEMLVKLLTNVGLGAGSAGLADGLAQWVQLAEGTRKSFDTSQFFDTVGFGALGGIFGAAMEPVGKSFGSVLSKLLGKDFSTLFSKDLGDVFNHTFHDGVDNGLNHDLKTVIDTYLTTGPGRDPGPLNRMTKGFDDAFLAHLPDSVDARTRAELADDLARAIDAAMRNESRLGSAVGDTLGKNVTDVLNAYLPQWADDALAPAVRTAIADAGRTIPKAVGGTIGHQAGELIGANAAQMVGAVLGEISYQGMTGQQINVTGYEALATGAAGLLGHGSHQAAQGVKGWKAGRLGAEGGAPKVDAKFVEEAAPKPITVTRPQEIVTEVEGKNGGSVSESTSESNATSNSSANESKSSTTESNTQTSKKSVTTSAPGPKDAPPPKPVTTSVPERSTNNEAHSTTTPKDAPSDSTAKQPAVLTTVPQHATASATAGGDNQPTNHPTNQPTDQPISHRANQPTDHPAPLPPGRRVPTGPTNPAGYTPHIELRQSSDHHISADDAANALARPFLTGTSPHWAALDTGRPLVLDHDGTVAPERLAAIAASLSTKIAADVVWGLAPTLTGHDGTVGTGHVVLDRNGVPRPVRQDGRWTRHHPDGTREEFVGDLSHAVRPGITDPKAGGHSAHTGATHFPGPARDQHQWSAFHAGAEDKPQRIDVFDDADHASSFLSHFGVGYGHTLVLRDGLDPSTATHERAARDTFVDVAGRLTVAAHGGADHVRVGDYELGPKAFAQLLRQHPDWEQAKEYGIRLNACDTGAASGDQPSFAQRLADELGVNVAAPTKKSWTSADGITMVADVDPAHTHLPLTTAKGVMHDFVPTGSADDRPRLPDASTYPAKAFFRDGPDHPRWQHDVVQWSAPYQTPDPALNQTQPRLPWYTAKRDGMQALGDSSVVKVVPPADAHGHATTVTSTLKQQLRELGNPATPVPDLSRRLENDLTREITKALQTEDPHAWTKYLRSGLHLGDGNTALHVRFRLDGETQAPPASQGDPVLTNATTKYGDISFTRTDAKKSASGLGLLAEGFHTVGGAVLSTVVPLVSVSVSNTRHDGQGIADEVQLGNRGTNTARFGVDHHVTIEVTARAKHGITASATERTDAVLTAAHPTTYAGGDLVRGPHVDGGAAPEHTEIVVRNPSAIEKFDYALGGVDTKPLEDVFLKTLMDTDRLSGKQAARIMKAATTEFLDEKSIRDRAQALFTDSLPTNFVRPRGFKGYVTLKAHVVSVQRIGPSAEGGVRNDMAETVTVKHSSGHGQQTSVKVGTEFNLKVSDPRKGPSAGVSVSGGLGSGHGTGTAVQGQAKTAVIHGGPQRRYQTVIRVEGQIHSDLRGHRVEDFTADLTGELLVPESQLPEADPANPAPRDVFETALADAPREPAPTRRATLNRDAVHRENDGALNLATRFGTATGLTKADTWLARNHPKTYLRLRKLEAGFTRPNSGLREPFPRGGLADDAALVRHLRRLDGPVELHLRPDYELTPARLETLLRLQQSGKAALFRVSDDPNLAPYRILIHETRQEPTVPLPPEGANPGGTAPHEDIQLQAPNEPRLRVTAFTGPEQQYSSRHGYVLDQHGVRHGWSGDVGAPNPAHPNHDPQGPATVRAPRTRTISDLRNPARNAEENPPRVAVVVSAHRSESLAAEVTEVRDALGDRMVERTSPYGVLTTEGEHRPDTGYVVNPAGKVVWGWERAPDEVPQWGPNAESGKETLVAMMRQAGKTGLQIVVDPGSRFAQEFRTAVTQLHADDVLNGNPPNRKYENLLTRWDRTRKNHGEELPLLDKDQLLRMLVSDPNVRIVDEHGVVQNDLNARGVVQRRPTAVDTSHRLREEYAIHNDGTVLRSVSWRRDPVGDGDLVVGHVRRAVHESDPRQETPDMVSGTGLGSAALKELPGAQHIHGTVRSLITKMIDNDHGAGRHGDRPGDAAAARRHAKASAQLRFELDKQLQLTFGTPKLRGARGRGFDSGLQEEFSFRGRKYQVTVEQVLLRRDPGTIDTETGLAIDHQVKGSRGASTSVTRSGHVTLEGGGGARFELPGDEVALDLGDTGISLSGSMQTTRSLNSTAKNQSRLRAPNGVASRPEYEARYQVTVTESTRRVLGGTRDRVASRIIDQDPVTVPAIVHSAFRPDAERAGDAAYRAAYHDVVSTLGRTTELTGTEFDNLFRSEHRYDFSSSGTDGLHATFSGLKGAVAAATNLVLDHAFGTDPSRRAPAEGPQTHPAHPAYVAEVERALSEGFLRSNLPRLLGEGIPVPLPKEHHWGAGLPNANHSLTVRGYLVKGDPGAGHAAPRATVESYVEHDVKVSTSKNKSFTFDGHTDFGPAITLGVTTENKEGGGDGTTPPSESAGPSANSKRAIHNQVGGNVGFEAGGTLYSKTVDRTRGSIDISLLTETGGQQVERAHLVLEIVSTRTPVDAPTLTGPLGRAFRSQAYGDESLPREKSVKLLVENSVELSFSQNLHADVQDPDRLNPAEDPDRFISEDRRDAAFAAGYTTHFDDRSGRFTQIVAARSDTPVQLDAGTGIAGAVKHGLESTGLIGPEHLDDASDIWRALSARFGPEALKAHPHDLMDVGLTHRVEIPGGYGSTRRLTVEVTATPTGPPQHLRARDNAVVTLGGQSLKQDGTKSSSGFHFSVSGGVSGKFTASGENYGAPSSRIGYEHSDSTTTGHDVVDRDIRRANPLLNSGDVPQPQSVSEEFVHHLSVEIKIYADAELPAPLASVRSDHFSESSRSKPLVTLTNDGVTMRTVVPRHFTTQEEPAQAEPAQDGAAQVDPVAQPRSRVAGPEDRTTPSPLDVYLGKHLQALSFPGLKHVLDATPATILPRQDATAHLSRRAGAQPFAHTEVYDPTTDLGVTLRSSLTNRNVRDNTQDLFLGKMELPSPTGDPILLGGHSGVIRPIGDSTAYSGMNFGERASEPSFGEESGSNWSKGMGFGGGDHVGAGVPSRSGDGENTREREGTSGDYVEDNASWSGTTYAYGGKFSYTLHGPRNHTVVVDAGKNFEGLLPRGWALRAAEEFPSQVVHPDAMTIAAADQVRDLVNRAGRPGVDDTLHLVGDVTGPDSADALNGIARDLSVRLDRRVDLALVVPGTAGNPEHLEHHVFERTTAEHQAARDALARQQDADMRHPQLEQAARTAQSMVGPNDQALVDRAARSSRELADHQAQHPGDQFALDARARTLRIQAEKLTNDAGNALEFAKTNKQLEGDAQELATRASLASQSADQATRVANDRRELTRLAGQHTEAARGPQTRLIARENAEAALRENRDAATTAQTDLDGAHGQMSVSAHDTGQRFVEDAENRSDLGAAHLPTHDEAVARMWKTTPSGFVLADNNVHLTTARAVPSVPGATVVSIGGTRDAGTGAHVIRNRTMTPRELGAAIVNRLTAQGAAGAVLPRKVVVHGDDSHAVAEAISQALPNVDVIGARGSVGSLKSGRTVAGAVAALGNRFLLQGNGGGRWVAYRNGEPVAIPTIAGLRDLTSVIASLDARRRRRVPNPNPNPNANPNPNPALLANPADNPPLDQGPVAVPIAGEQLTGATA</sequence>
<dbReference type="Proteomes" id="UP001500751">
    <property type="component" value="Unassembled WGS sequence"/>
</dbReference>
<evidence type="ECO:0000313" key="3">
    <source>
        <dbReference type="Proteomes" id="UP001500751"/>
    </source>
</evidence>
<evidence type="ECO:0000313" key="2">
    <source>
        <dbReference type="EMBL" id="GAA2030345.1"/>
    </source>
</evidence>
<feature type="region of interest" description="Disordered" evidence="1">
    <location>
        <begin position="3044"/>
        <end position="3104"/>
    </location>
</feature>
<evidence type="ECO:0000256" key="1">
    <source>
        <dbReference type="SAM" id="MobiDB-lite"/>
    </source>
</evidence>
<name>A0ABN2U750_9ACTN</name>
<feature type="region of interest" description="Disordered" evidence="1">
    <location>
        <begin position="722"/>
        <end position="750"/>
    </location>
</feature>
<dbReference type="RefSeq" id="WP_344666443.1">
    <property type="nucleotide sequence ID" value="NZ_BAAAQN010000016.1"/>
</dbReference>
<accession>A0ABN2U750</accession>
<feature type="region of interest" description="Disordered" evidence="1">
    <location>
        <begin position="1414"/>
        <end position="1446"/>
    </location>
</feature>
<reference evidence="2 3" key="1">
    <citation type="journal article" date="2019" name="Int. J. Syst. Evol. Microbiol.">
        <title>The Global Catalogue of Microorganisms (GCM) 10K type strain sequencing project: providing services to taxonomists for standard genome sequencing and annotation.</title>
        <authorList>
            <consortium name="The Broad Institute Genomics Platform"/>
            <consortium name="The Broad Institute Genome Sequencing Center for Infectious Disease"/>
            <person name="Wu L."/>
            <person name="Ma J."/>
        </authorList>
    </citation>
    <scope>NUCLEOTIDE SEQUENCE [LARGE SCALE GENOMIC DNA]</scope>
    <source>
        <strain evidence="2 3">JCM 16014</strain>
    </source>
</reference>
<feature type="compositionally biased region" description="Gly residues" evidence="1">
    <location>
        <begin position="1428"/>
        <end position="1438"/>
    </location>
</feature>
<feature type="region of interest" description="Disordered" evidence="1">
    <location>
        <begin position="2893"/>
        <end position="2931"/>
    </location>
</feature>
<proteinExistence type="predicted"/>
<feature type="region of interest" description="Disordered" evidence="1">
    <location>
        <begin position="467"/>
        <end position="634"/>
    </location>
</feature>
<protein>
    <submittedName>
        <fullName evidence="2">Uncharacterized protein</fullName>
    </submittedName>
</protein>
<feature type="compositionally biased region" description="Basic and acidic residues" evidence="1">
    <location>
        <begin position="3085"/>
        <end position="3096"/>
    </location>
</feature>
<feature type="compositionally biased region" description="Polar residues" evidence="1">
    <location>
        <begin position="2479"/>
        <end position="2491"/>
    </location>
</feature>
<dbReference type="EMBL" id="BAAAQN010000016">
    <property type="protein sequence ID" value="GAA2030345.1"/>
    <property type="molecule type" value="Genomic_DNA"/>
</dbReference>
<feature type="compositionally biased region" description="Low complexity" evidence="1">
    <location>
        <begin position="486"/>
        <end position="526"/>
    </location>
</feature>
<feature type="compositionally biased region" description="Polar residues" evidence="1">
    <location>
        <begin position="535"/>
        <end position="564"/>
    </location>
</feature>